<name>A0ABU7C6F3_9TELE</name>
<keyword evidence="3" id="KW-1185">Reference proteome</keyword>
<feature type="transmembrane region" description="Helical" evidence="1">
    <location>
        <begin position="85"/>
        <end position="107"/>
    </location>
</feature>
<evidence type="ECO:0000256" key="1">
    <source>
        <dbReference type="SAM" id="Phobius"/>
    </source>
</evidence>
<dbReference type="EMBL" id="JAHUTI010080251">
    <property type="protein sequence ID" value="MED6258281.1"/>
    <property type="molecule type" value="Genomic_DNA"/>
</dbReference>
<gene>
    <name evidence="2" type="ORF">ATANTOWER_005200</name>
</gene>
<reference evidence="2 3" key="1">
    <citation type="submission" date="2021-07" db="EMBL/GenBank/DDBJ databases">
        <authorList>
            <person name="Palmer J.M."/>
        </authorList>
    </citation>
    <scope>NUCLEOTIDE SEQUENCE [LARGE SCALE GENOMIC DNA]</scope>
    <source>
        <strain evidence="2 3">AT_MEX2019</strain>
        <tissue evidence="2">Muscle</tissue>
    </source>
</reference>
<proteinExistence type="predicted"/>
<keyword evidence="1" id="KW-0812">Transmembrane</keyword>
<dbReference type="Proteomes" id="UP001345963">
    <property type="component" value="Unassembled WGS sequence"/>
</dbReference>
<protein>
    <submittedName>
        <fullName evidence="2">Uncharacterized protein</fullName>
    </submittedName>
</protein>
<comment type="caution">
    <text evidence="2">The sequence shown here is derived from an EMBL/GenBank/DDBJ whole genome shotgun (WGS) entry which is preliminary data.</text>
</comment>
<organism evidence="2 3">
    <name type="scientific">Ataeniobius toweri</name>
    <dbReference type="NCBI Taxonomy" id="208326"/>
    <lineage>
        <taxon>Eukaryota</taxon>
        <taxon>Metazoa</taxon>
        <taxon>Chordata</taxon>
        <taxon>Craniata</taxon>
        <taxon>Vertebrata</taxon>
        <taxon>Euteleostomi</taxon>
        <taxon>Actinopterygii</taxon>
        <taxon>Neopterygii</taxon>
        <taxon>Teleostei</taxon>
        <taxon>Neoteleostei</taxon>
        <taxon>Acanthomorphata</taxon>
        <taxon>Ovalentaria</taxon>
        <taxon>Atherinomorphae</taxon>
        <taxon>Cyprinodontiformes</taxon>
        <taxon>Goodeidae</taxon>
        <taxon>Ataeniobius</taxon>
    </lineage>
</organism>
<accession>A0ABU7C6F3</accession>
<evidence type="ECO:0000313" key="2">
    <source>
        <dbReference type="EMBL" id="MED6258281.1"/>
    </source>
</evidence>
<evidence type="ECO:0000313" key="3">
    <source>
        <dbReference type="Proteomes" id="UP001345963"/>
    </source>
</evidence>
<keyword evidence="1" id="KW-0472">Membrane</keyword>
<keyword evidence="1" id="KW-1133">Transmembrane helix</keyword>
<sequence>MVVCLTLINHVSAKASNEGIVGEAPEVPSPHCFYSCYNGSVSVQVYSDRAQEEVCGPLESKASLHCPVIHSWSEDGFPLMLTDHITAFFVCAAFAFLPTPLSTSWFLRWMFERLPNALSNKSKVAPIQGKDVPSGEDTIA</sequence>